<dbReference type="RefSeq" id="WP_286659244.1">
    <property type="nucleotide sequence ID" value="NZ_JASZYV010000001.1"/>
</dbReference>
<dbReference type="Proteomes" id="UP001174908">
    <property type="component" value="Unassembled WGS sequence"/>
</dbReference>
<dbReference type="NCBIfam" id="TIGR01549">
    <property type="entry name" value="HAD-SF-IA-v1"/>
    <property type="match status" value="1"/>
</dbReference>
<dbReference type="EMBL" id="JASZYV010000001">
    <property type="protein sequence ID" value="MDM0044185.1"/>
    <property type="molecule type" value="Genomic_DNA"/>
</dbReference>
<dbReference type="InterPro" id="IPR051400">
    <property type="entry name" value="HAD-like_hydrolase"/>
</dbReference>
<comment type="caution">
    <text evidence="4">The sequence shown here is derived from an EMBL/GenBank/DDBJ whole genome shotgun (WGS) entry which is preliminary data.</text>
</comment>
<dbReference type="PANTHER" id="PTHR46470">
    <property type="entry name" value="N-ACYLNEURAMINATE-9-PHOSPHATASE"/>
    <property type="match status" value="1"/>
</dbReference>
<dbReference type="Gene3D" id="3.40.50.1000">
    <property type="entry name" value="HAD superfamily/HAD-like"/>
    <property type="match status" value="1"/>
</dbReference>
<evidence type="ECO:0000256" key="3">
    <source>
        <dbReference type="ARBA" id="ARBA00022842"/>
    </source>
</evidence>
<dbReference type="GO" id="GO:0016787">
    <property type="term" value="F:hydrolase activity"/>
    <property type="evidence" value="ECO:0007669"/>
    <property type="project" value="UniProtKB-KW"/>
</dbReference>
<dbReference type="Gene3D" id="1.20.120.1600">
    <property type="match status" value="1"/>
</dbReference>
<protein>
    <submittedName>
        <fullName evidence="4">HAD-IA family hydrolase</fullName>
    </submittedName>
</protein>
<dbReference type="PANTHER" id="PTHR46470:SF4">
    <property type="entry name" value="5-AMINO-6-(5-PHOSPHO-D-RIBITYLAMINO)URACIL PHOSPHATASE YIGB"/>
    <property type="match status" value="1"/>
</dbReference>
<accession>A0ABT7N8G9</accession>
<proteinExistence type="predicted"/>
<gene>
    <name evidence="4" type="ORF">QTH91_06800</name>
</gene>
<name>A0ABT7N8G9_9BURK</name>
<evidence type="ECO:0000313" key="5">
    <source>
        <dbReference type="Proteomes" id="UP001174908"/>
    </source>
</evidence>
<dbReference type="SUPFAM" id="SSF56784">
    <property type="entry name" value="HAD-like"/>
    <property type="match status" value="1"/>
</dbReference>
<evidence type="ECO:0000256" key="1">
    <source>
        <dbReference type="ARBA" id="ARBA00001946"/>
    </source>
</evidence>
<dbReference type="InterPro" id="IPR036412">
    <property type="entry name" value="HAD-like_sf"/>
</dbReference>
<dbReference type="SFLD" id="SFLDG01129">
    <property type="entry name" value="C1.5:_HAD__Beta-PGM__Phosphata"/>
    <property type="match status" value="1"/>
</dbReference>
<reference evidence="4" key="1">
    <citation type="submission" date="2023-06" db="EMBL/GenBank/DDBJ databases">
        <authorList>
            <person name="Jiang Y."/>
            <person name="Liu Q."/>
        </authorList>
    </citation>
    <scope>NUCLEOTIDE SEQUENCE</scope>
    <source>
        <strain evidence="4">CGMCC 1.12089</strain>
    </source>
</reference>
<dbReference type="InterPro" id="IPR006439">
    <property type="entry name" value="HAD-SF_hydro_IA"/>
</dbReference>
<evidence type="ECO:0000256" key="2">
    <source>
        <dbReference type="ARBA" id="ARBA00022801"/>
    </source>
</evidence>
<organism evidence="4 5">
    <name type="scientific">Variovorax dokdonensis</name>
    <dbReference type="NCBI Taxonomy" id="344883"/>
    <lineage>
        <taxon>Bacteria</taxon>
        <taxon>Pseudomonadati</taxon>
        <taxon>Pseudomonadota</taxon>
        <taxon>Betaproteobacteria</taxon>
        <taxon>Burkholderiales</taxon>
        <taxon>Comamonadaceae</taxon>
        <taxon>Variovorax</taxon>
    </lineage>
</organism>
<dbReference type="InterPro" id="IPR023214">
    <property type="entry name" value="HAD_sf"/>
</dbReference>
<comment type="cofactor">
    <cofactor evidence="1">
        <name>Mg(2+)</name>
        <dbReference type="ChEBI" id="CHEBI:18420"/>
    </cofactor>
</comment>
<dbReference type="Pfam" id="PF00702">
    <property type="entry name" value="Hydrolase"/>
    <property type="match status" value="1"/>
</dbReference>
<dbReference type="SFLD" id="SFLDS00003">
    <property type="entry name" value="Haloacid_Dehalogenase"/>
    <property type="match status" value="1"/>
</dbReference>
<keyword evidence="3" id="KW-0460">Magnesium</keyword>
<keyword evidence="2 4" id="KW-0378">Hydrolase</keyword>
<evidence type="ECO:0000313" key="4">
    <source>
        <dbReference type="EMBL" id="MDM0044185.1"/>
    </source>
</evidence>
<keyword evidence="5" id="KW-1185">Reference proteome</keyword>
<sequence length="244" mass="26761">MASSSLSTPEPFDASRVRAISLDLDDTLWPIWPTIERAEKVLHGWLEERAPGTARMLLTPGVLREIRQEVEAQNPQWMHDMSAMRRESIRVALLRAGDDPALAPAAFEAFFAERQRVTLYEDVLPSMEWLAARYPMVAISNGNANIHETGVGHWFKGAFSAREFGQGKPAAPIFHAAAASLDVAPSEVLHVGDDAALDVVGALEAGMQAAWLVRDARPWEHERRPHLVVPDLHALCKALGAPGA</sequence>